<sequence length="315" mass="33731">MTPNASETTVETRGFHDKGPQARQVLETVGESFLAGLGEAVETGSPAATDERLAALPVRYQGFAYEGAAMGFALLDGLLPGSRRTAAFLRGPGAAHVYMAYVGIGWAMARLPRPLWPDLSGLDPLLRWLVHDGYGFHQAYFHTDKYVHRQARDPRAARWTGDGAYALRAADQGIGRALWFVGGTDPDQVTGLVERFPASRRPDLYAGVGLAATYAGGADEAELHRLRERAGTHRGSLAQGGAFAAEARIRAGLLVPHTELGAAVLCGTDARSAARTSRELRPDAAGPDDDTAYPRYEVWRAALARELAPREGGLA</sequence>
<dbReference type="RefSeq" id="WP_221318770.1">
    <property type="nucleotide sequence ID" value="NZ_BAAAKM010000009.1"/>
</dbReference>
<dbReference type="InterPro" id="IPR012964">
    <property type="entry name" value="DUF1702"/>
</dbReference>
<dbReference type="AlphaFoldDB" id="A0A840WLF6"/>
<protein>
    <recommendedName>
        <fullName evidence="3">Enediyne biosynthesis protein</fullName>
    </recommendedName>
</protein>
<keyword evidence="2" id="KW-1185">Reference proteome</keyword>
<dbReference type="Proteomes" id="UP000579647">
    <property type="component" value="Unassembled WGS sequence"/>
</dbReference>
<accession>A0A840WLF6</accession>
<dbReference type="EMBL" id="JACHDO010000001">
    <property type="protein sequence ID" value="MBB5490938.1"/>
    <property type="molecule type" value="Genomic_DNA"/>
</dbReference>
<evidence type="ECO:0000313" key="2">
    <source>
        <dbReference type="Proteomes" id="UP000579647"/>
    </source>
</evidence>
<reference evidence="1 2" key="1">
    <citation type="submission" date="2020-08" db="EMBL/GenBank/DDBJ databases">
        <title>Sequencing the genomes of 1000 actinobacteria strains.</title>
        <authorList>
            <person name="Klenk H.-P."/>
        </authorList>
    </citation>
    <scope>NUCLEOTIDE SEQUENCE [LARGE SCALE GENOMIC DNA]</scope>
    <source>
        <strain evidence="1 2">DSM 44598</strain>
    </source>
</reference>
<evidence type="ECO:0000313" key="1">
    <source>
        <dbReference type="EMBL" id="MBB5490938.1"/>
    </source>
</evidence>
<dbReference type="Pfam" id="PF08012">
    <property type="entry name" value="DUF1702"/>
    <property type="match status" value="1"/>
</dbReference>
<organism evidence="1 2">
    <name type="scientific">Nocardiopsis metallicus</name>
    <dbReference type="NCBI Taxonomy" id="179819"/>
    <lineage>
        <taxon>Bacteria</taxon>
        <taxon>Bacillati</taxon>
        <taxon>Actinomycetota</taxon>
        <taxon>Actinomycetes</taxon>
        <taxon>Streptosporangiales</taxon>
        <taxon>Nocardiopsidaceae</taxon>
        <taxon>Nocardiopsis</taxon>
    </lineage>
</organism>
<evidence type="ECO:0008006" key="3">
    <source>
        <dbReference type="Google" id="ProtNLM"/>
    </source>
</evidence>
<comment type="caution">
    <text evidence="1">The sequence shown here is derived from an EMBL/GenBank/DDBJ whole genome shotgun (WGS) entry which is preliminary data.</text>
</comment>
<gene>
    <name evidence="1" type="ORF">HNR07_002075</name>
</gene>
<proteinExistence type="predicted"/>
<name>A0A840WLF6_9ACTN</name>